<comment type="subcellular location">
    <subcellularLocation>
        <location evidence="1">Membrane</location>
    </subcellularLocation>
</comment>
<reference evidence="8" key="1">
    <citation type="submission" date="2015-07" db="EMBL/GenBank/DDBJ databases">
        <title>Reconstructing the complex evolutionary history of mobile plasmids in red algal genomes.</title>
        <authorList>
            <person name="Lee J."/>
            <person name="Kim K.M."/>
            <person name="Yang E.C."/>
            <person name="Miller K.A."/>
            <person name="Boo S.M."/>
            <person name="Bhattacharya D."/>
            <person name="Yoon H.S."/>
        </authorList>
    </citation>
    <scope>NUCLEOTIDE SEQUENCE</scope>
</reference>
<keyword evidence="7" id="KW-0066">ATP synthesis</keyword>
<dbReference type="NCBIfam" id="TIGR01145">
    <property type="entry name" value="ATP_synt_delta"/>
    <property type="match status" value="1"/>
</dbReference>
<dbReference type="InterPro" id="IPR000711">
    <property type="entry name" value="ATPase_OSCP/dsu"/>
</dbReference>
<keyword evidence="4" id="KW-0375">Hydrogen ion transport</keyword>
<evidence type="ECO:0000256" key="4">
    <source>
        <dbReference type="ARBA" id="ARBA00022781"/>
    </source>
</evidence>
<dbReference type="Gene3D" id="1.10.520.20">
    <property type="entry name" value="N-terminal domain of the delta subunit of the F1F0-ATP synthase"/>
    <property type="match status" value="1"/>
</dbReference>
<keyword evidence="3" id="KW-0813">Transport</keyword>
<dbReference type="GO" id="GO:0046933">
    <property type="term" value="F:proton-transporting ATP synthase activity, rotational mechanism"/>
    <property type="evidence" value="ECO:0007669"/>
    <property type="project" value="InterPro"/>
</dbReference>
<proteinExistence type="inferred from homology"/>
<dbReference type="EMBL" id="KT266789">
    <property type="protein sequence ID" value="AMK97004.1"/>
    <property type="molecule type" value="Genomic_DNA"/>
</dbReference>
<evidence type="ECO:0000256" key="3">
    <source>
        <dbReference type="ARBA" id="ARBA00022448"/>
    </source>
</evidence>
<dbReference type="Pfam" id="PF00213">
    <property type="entry name" value="OSCP"/>
    <property type="match status" value="1"/>
</dbReference>
<dbReference type="AlphaFoldDB" id="A0A141SFD6"/>
<geneLocation type="plastid" evidence="8"/>
<evidence type="ECO:0000256" key="1">
    <source>
        <dbReference type="ARBA" id="ARBA00004370"/>
    </source>
</evidence>
<dbReference type="InterPro" id="IPR026015">
    <property type="entry name" value="ATP_synth_OSCP/delta_N_sf"/>
</dbReference>
<gene>
    <name evidence="8" type="primary">atpD</name>
    <name evidence="8" type="ORF">Ppul_178</name>
</gene>
<dbReference type="GO" id="GO:0016020">
    <property type="term" value="C:membrane"/>
    <property type="evidence" value="ECO:0007669"/>
    <property type="project" value="UniProtKB-SubCell"/>
</dbReference>
<evidence type="ECO:0000256" key="5">
    <source>
        <dbReference type="ARBA" id="ARBA00023065"/>
    </source>
</evidence>
<organism evidence="8">
    <name type="scientific">Pyropia pulchra</name>
    <dbReference type="NCBI Taxonomy" id="60925"/>
    <lineage>
        <taxon>Eukaryota</taxon>
        <taxon>Rhodophyta</taxon>
        <taxon>Bangiophyceae</taxon>
        <taxon>Bangiales</taxon>
        <taxon>Bangiaceae</taxon>
        <taxon>Pyropia</taxon>
    </lineage>
</organism>
<keyword evidence="5" id="KW-0406">Ion transport</keyword>
<evidence type="ECO:0000256" key="2">
    <source>
        <dbReference type="ARBA" id="ARBA00007046"/>
    </source>
</evidence>
<evidence type="ECO:0000256" key="7">
    <source>
        <dbReference type="ARBA" id="ARBA00023310"/>
    </source>
</evidence>
<dbReference type="InterPro" id="IPR020781">
    <property type="entry name" value="ATPase_OSCP/d_CS"/>
</dbReference>
<keyword evidence="8" id="KW-0934">Plastid</keyword>
<dbReference type="PANTHER" id="PTHR11910">
    <property type="entry name" value="ATP SYNTHASE DELTA CHAIN"/>
    <property type="match status" value="1"/>
</dbReference>
<dbReference type="PRINTS" id="PR00125">
    <property type="entry name" value="ATPASEDELTA"/>
</dbReference>
<dbReference type="RefSeq" id="YP_009244762.1">
    <property type="nucleotide sequence ID" value="NC_029861.1"/>
</dbReference>
<dbReference type="GeneID" id="27216390"/>
<dbReference type="SUPFAM" id="SSF47928">
    <property type="entry name" value="N-terminal domain of the delta subunit of the F1F0-ATP synthase"/>
    <property type="match status" value="1"/>
</dbReference>
<evidence type="ECO:0000313" key="8">
    <source>
        <dbReference type="EMBL" id="AMK97004.1"/>
    </source>
</evidence>
<protein>
    <submittedName>
        <fullName evidence="8">ATP synthase CF1 delta subunit</fullName>
    </submittedName>
</protein>
<accession>A0A141SFD6</accession>
<sequence>MSSNNVVIKIAQPYAVALLDLAKTKKVTERVSQDIRSVQNILSQSEKLKSFFLANPLKTTEAKKQVIIATFGDQISKNTLSFLMILVDRKRIAMLDTISSKYLELAYQMESLTIANINTSIAFNSDQEKLLTEKIKIMTKAKEVKLIVSVDPELIGGFTIQIGSKVIDTSIRGQLRQMASHLDVVAT</sequence>
<comment type="similarity">
    <text evidence="2">Belongs to the ATPase delta chain family.</text>
</comment>
<evidence type="ECO:0000256" key="6">
    <source>
        <dbReference type="ARBA" id="ARBA00023136"/>
    </source>
</evidence>
<dbReference type="HAMAP" id="MF_01416">
    <property type="entry name" value="ATP_synth_delta_bact"/>
    <property type="match status" value="1"/>
</dbReference>
<keyword evidence="6" id="KW-0472">Membrane</keyword>
<name>A0A141SFD6_9RHOD</name>
<dbReference type="PROSITE" id="PS00389">
    <property type="entry name" value="ATPASE_DELTA"/>
    <property type="match status" value="1"/>
</dbReference>